<dbReference type="AlphaFoldDB" id="A0AAV8VI09"/>
<evidence type="ECO:0000313" key="2">
    <source>
        <dbReference type="Proteomes" id="UP001159042"/>
    </source>
</evidence>
<accession>A0AAV8VI09</accession>
<dbReference type="Proteomes" id="UP001159042">
    <property type="component" value="Unassembled WGS sequence"/>
</dbReference>
<protein>
    <submittedName>
        <fullName evidence="1">Uncharacterized protein</fullName>
    </submittedName>
</protein>
<gene>
    <name evidence="1" type="ORF">NQ315_003757</name>
</gene>
<evidence type="ECO:0000313" key="1">
    <source>
        <dbReference type="EMBL" id="KAJ8913848.1"/>
    </source>
</evidence>
<reference evidence="1 2" key="1">
    <citation type="journal article" date="2023" name="Insect Mol. Biol.">
        <title>Genome sequencing provides insights into the evolution of gene families encoding plant cell wall-degrading enzymes in longhorned beetles.</title>
        <authorList>
            <person name="Shin N.R."/>
            <person name="Okamura Y."/>
            <person name="Kirsch R."/>
            <person name="Pauchet Y."/>
        </authorList>
    </citation>
    <scope>NUCLEOTIDE SEQUENCE [LARGE SCALE GENOMIC DNA]</scope>
    <source>
        <strain evidence="1">EAD_L_NR</strain>
    </source>
</reference>
<organism evidence="1 2">
    <name type="scientific">Exocentrus adspersus</name>
    <dbReference type="NCBI Taxonomy" id="1586481"/>
    <lineage>
        <taxon>Eukaryota</taxon>
        <taxon>Metazoa</taxon>
        <taxon>Ecdysozoa</taxon>
        <taxon>Arthropoda</taxon>
        <taxon>Hexapoda</taxon>
        <taxon>Insecta</taxon>
        <taxon>Pterygota</taxon>
        <taxon>Neoptera</taxon>
        <taxon>Endopterygota</taxon>
        <taxon>Coleoptera</taxon>
        <taxon>Polyphaga</taxon>
        <taxon>Cucujiformia</taxon>
        <taxon>Chrysomeloidea</taxon>
        <taxon>Cerambycidae</taxon>
        <taxon>Lamiinae</taxon>
        <taxon>Acanthocinini</taxon>
        <taxon>Exocentrus</taxon>
    </lineage>
</organism>
<proteinExistence type="predicted"/>
<name>A0AAV8VI09_9CUCU</name>
<keyword evidence="2" id="KW-1185">Reference proteome</keyword>
<sequence>MLNKNLPDDLDVTSRLSVKTIKRGGCYNMKEFRMKTPRQIWILQKILDIFHVLCPIPIFNSFGDIDVVWSVEDTAITSVTYVVDIHYNQECDVIVNMFNEENIICEILEVPNF</sequence>
<dbReference type="EMBL" id="JANEYG010000086">
    <property type="protein sequence ID" value="KAJ8913848.1"/>
    <property type="molecule type" value="Genomic_DNA"/>
</dbReference>
<comment type="caution">
    <text evidence="1">The sequence shown here is derived from an EMBL/GenBank/DDBJ whole genome shotgun (WGS) entry which is preliminary data.</text>
</comment>